<feature type="compositionally biased region" description="Polar residues" evidence="1">
    <location>
        <begin position="603"/>
        <end position="614"/>
    </location>
</feature>
<evidence type="ECO:0008006" key="4">
    <source>
        <dbReference type="Google" id="ProtNLM"/>
    </source>
</evidence>
<dbReference type="OrthoDB" id="3650442at2759"/>
<dbReference type="EMBL" id="PNEN01001781">
    <property type="protein sequence ID" value="PPJ50594.1"/>
    <property type="molecule type" value="Genomic_DNA"/>
</dbReference>
<feature type="region of interest" description="Disordered" evidence="1">
    <location>
        <begin position="471"/>
        <end position="491"/>
    </location>
</feature>
<accession>A0A2S6BSY3</accession>
<feature type="region of interest" description="Disordered" evidence="1">
    <location>
        <begin position="52"/>
        <end position="87"/>
    </location>
</feature>
<gene>
    <name evidence="2" type="ORF">CBER1_06305</name>
</gene>
<name>A0A2S6BSY3_9PEZI</name>
<feature type="region of interest" description="Disordered" evidence="1">
    <location>
        <begin position="588"/>
        <end position="616"/>
    </location>
</feature>
<feature type="compositionally biased region" description="Low complexity" evidence="1">
    <location>
        <begin position="588"/>
        <end position="598"/>
    </location>
</feature>
<dbReference type="AlphaFoldDB" id="A0A2S6BSY3"/>
<evidence type="ECO:0000313" key="2">
    <source>
        <dbReference type="EMBL" id="PPJ50594.1"/>
    </source>
</evidence>
<dbReference type="STRING" id="357750.A0A2S6BSY3"/>
<protein>
    <recommendedName>
        <fullName evidence="4">Apple domain-containing protein</fullName>
    </recommendedName>
</protein>
<dbReference type="Proteomes" id="UP000237631">
    <property type="component" value="Unassembled WGS sequence"/>
</dbReference>
<proteinExistence type="predicted"/>
<reference evidence="3" key="1">
    <citation type="journal article" date="2017" name="bioRxiv">
        <title>Conservation of a gene cluster reveals novel cercosporin biosynthetic mechanisms and extends production to the genus Colletotrichum.</title>
        <authorList>
            <person name="de Jonge R."/>
            <person name="Ebert M.K."/>
            <person name="Huitt-Roehl C.R."/>
            <person name="Pal P."/>
            <person name="Suttle J.C."/>
            <person name="Spanner R.E."/>
            <person name="Neubauer J.D."/>
            <person name="Jurick W.M.II."/>
            <person name="Stott K.A."/>
            <person name="Secor G.A."/>
            <person name="Thomma B.P.H.J."/>
            <person name="Van de Peer Y."/>
            <person name="Townsend C.A."/>
            <person name="Bolton M.D."/>
        </authorList>
    </citation>
    <scope>NUCLEOTIDE SEQUENCE [LARGE SCALE GENOMIC DNA]</scope>
    <source>
        <strain evidence="3">CBS538.71</strain>
    </source>
</reference>
<evidence type="ECO:0000256" key="1">
    <source>
        <dbReference type="SAM" id="MobiDB-lite"/>
    </source>
</evidence>
<feature type="compositionally biased region" description="Low complexity" evidence="1">
    <location>
        <begin position="59"/>
        <end position="75"/>
    </location>
</feature>
<comment type="caution">
    <text evidence="2">The sequence shown here is derived from an EMBL/GenBank/DDBJ whole genome shotgun (WGS) entry which is preliminary data.</text>
</comment>
<organism evidence="2 3">
    <name type="scientific">Cercospora berteroae</name>
    <dbReference type="NCBI Taxonomy" id="357750"/>
    <lineage>
        <taxon>Eukaryota</taxon>
        <taxon>Fungi</taxon>
        <taxon>Dikarya</taxon>
        <taxon>Ascomycota</taxon>
        <taxon>Pezizomycotina</taxon>
        <taxon>Dothideomycetes</taxon>
        <taxon>Dothideomycetidae</taxon>
        <taxon>Mycosphaerellales</taxon>
        <taxon>Mycosphaerellaceae</taxon>
        <taxon>Cercospora</taxon>
    </lineage>
</organism>
<evidence type="ECO:0000313" key="3">
    <source>
        <dbReference type="Proteomes" id="UP000237631"/>
    </source>
</evidence>
<sequence>MEDSHDNHDLNHWNHHNYCCKGFDHNHKCPDFNDDADDYLFEYNDFNDRVDLGARDPTSDTTTSSSGPSGSTPSPVGEDASLPTASPSVVRGAFSSCPSSEFEIIEYNNGAGDYQIFCGNIENYDLLGRSTASTFSQCLDRCVSTVLGCHAITWVPGNGDCQYKKISDRSHYQRSANDASGTYPRGTAFISAGRVSRRTGDSWPPRLAYAKRDVAAPVLPRQATPVKPACLAATNSAQTVAACNCVIPVSTTTVTSTSSTGVTSTRTISSTRNILATTTTTPTTTFTTLRTTVMTRMKSLTKWDTKTTTNVIMTTNSWVLAPSAVPSAFYIVDQDMAFAEWPADADEIFYHVQYDWDQSDDEYAPTLFSLTGDKLSVADLTSSDDGAAEGYSVVGQTYDGPGMQIMALADAGGYQVPSCRIEPTGDGKCPLMCNLGTNDANSRNNDGLWTLLPHGEQSEFTNYVLAADVQVDEGGSDNGGGDTGGEDPSTPALKECSIPANPGPGPFHCNFDPFENFDTYVNSSAPIIERTVDSLTACRDLCDYTTGITGCFGGNYNCRTGLFLHTLLATMKRTILLLLLHLSRTLATPTNSASSSSSDCDTEIQTSNNPSGSGSHIEDVFNILTDDRRSSSCSNFHRPAATDQNLKALNLGWRYFHELNGAAMYALSKEGYETEEEMRRLTTRFFGILPGVERRRKGVFKVEEVEVLGKGRLEGEKMGHARKWYSNVQKILDNKLPPPQRPWLFCDSDFMNLQTGSDLVQNENRNHVLKTQDSYMTLEDALMYHPHGQAVLRNNWLFKSDIPGTTYIPYSKAEYPVVVQNGVKGPAPLPLDEKGRSHECNSGVDAITRPAREIKLKTNPGLAWTSEFVYRVIMVAVQVAIHDLKTPT</sequence>
<keyword evidence="3" id="KW-1185">Reference proteome</keyword>